<evidence type="ECO:0000313" key="2">
    <source>
        <dbReference type="Proteomes" id="UP000000763"/>
    </source>
</evidence>
<reference evidence="2" key="2">
    <citation type="journal article" date="2008" name="Nucleic Acids Res.">
        <title>The rice annotation project database (RAP-DB): 2008 update.</title>
        <authorList>
            <consortium name="The rice annotation project (RAP)"/>
        </authorList>
    </citation>
    <scope>GENOME REANNOTATION</scope>
    <source>
        <strain evidence="2">cv. Nipponbare</strain>
    </source>
</reference>
<organism evidence="1 2">
    <name type="scientific">Oryza sativa subsp. japonica</name>
    <name type="common">Rice</name>
    <dbReference type="NCBI Taxonomy" id="39947"/>
    <lineage>
        <taxon>Eukaryota</taxon>
        <taxon>Viridiplantae</taxon>
        <taxon>Streptophyta</taxon>
        <taxon>Embryophyta</taxon>
        <taxon>Tracheophyta</taxon>
        <taxon>Spermatophyta</taxon>
        <taxon>Magnoliopsida</taxon>
        <taxon>Liliopsida</taxon>
        <taxon>Poales</taxon>
        <taxon>Poaceae</taxon>
        <taxon>BOP clade</taxon>
        <taxon>Oryzoideae</taxon>
        <taxon>Oryzeae</taxon>
        <taxon>Oryzinae</taxon>
        <taxon>Oryza</taxon>
        <taxon>Oryza sativa</taxon>
    </lineage>
</organism>
<name>Q69XD5_ORYSJ</name>
<gene>
    <name evidence="1" type="primary">P0502H06.30</name>
</gene>
<sequence length="97" mass="10540">MTCANHCAGHGRANDGLLLSPTSMDLIANTSSSTPSSLTYRCHPRPPPLCPRSLLPTQHLRLLPGPLPLRLLLRYALLGPRRIPHRANSKRLSASST</sequence>
<reference evidence="2" key="1">
    <citation type="journal article" date="2005" name="Nature">
        <title>The map-based sequence of the rice genome.</title>
        <authorList>
            <consortium name="International rice genome sequencing project (IRGSP)"/>
            <person name="Matsumoto T."/>
            <person name="Wu J."/>
            <person name="Kanamori H."/>
            <person name="Katayose Y."/>
            <person name="Fujisawa M."/>
            <person name="Namiki N."/>
            <person name="Mizuno H."/>
            <person name="Yamamoto K."/>
            <person name="Antonio B.A."/>
            <person name="Baba T."/>
            <person name="Sakata K."/>
            <person name="Nagamura Y."/>
            <person name="Aoki H."/>
            <person name="Arikawa K."/>
            <person name="Arita K."/>
            <person name="Bito T."/>
            <person name="Chiden Y."/>
            <person name="Fujitsuka N."/>
            <person name="Fukunaka R."/>
            <person name="Hamada M."/>
            <person name="Harada C."/>
            <person name="Hayashi A."/>
            <person name="Hijishita S."/>
            <person name="Honda M."/>
            <person name="Hosokawa S."/>
            <person name="Ichikawa Y."/>
            <person name="Idonuma A."/>
            <person name="Iijima M."/>
            <person name="Ikeda M."/>
            <person name="Ikeno M."/>
            <person name="Ito K."/>
            <person name="Ito S."/>
            <person name="Ito T."/>
            <person name="Ito Y."/>
            <person name="Ito Y."/>
            <person name="Iwabuchi A."/>
            <person name="Kamiya K."/>
            <person name="Karasawa W."/>
            <person name="Kurita K."/>
            <person name="Katagiri S."/>
            <person name="Kikuta A."/>
            <person name="Kobayashi H."/>
            <person name="Kobayashi N."/>
            <person name="Machita K."/>
            <person name="Maehara T."/>
            <person name="Masukawa M."/>
            <person name="Mizubayashi T."/>
            <person name="Mukai Y."/>
            <person name="Nagasaki H."/>
            <person name="Nagata Y."/>
            <person name="Naito S."/>
            <person name="Nakashima M."/>
            <person name="Nakama Y."/>
            <person name="Nakamichi Y."/>
            <person name="Nakamura M."/>
            <person name="Meguro A."/>
            <person name="Negishi M."/>
            <person name="Ohta I."/>
            <person name="Ohta T."/>
            <person name="Okamoto M."/>
            <person name="Ono N."/>
            <person name="Saji S."/>
            <person name="Sakaguchi M."/>
            <person name="Sakai K."/>
            <person name="Shibata M."/>
            <person name="Shimokawa T."/>
            <person name="Song J."/>
            <person name="Takazaki Y."/>
            <person name="Terasawa K."/>
            <person name="Tsugane M."/>
            <person name="Tsuji K."/>
            <person name="Ueda S."/>
            <person name="Waki K."/>
            <person name="Yamagata H."/>
            <person name="Yamamoto M."/>
            <person name="Yamamoto S."/>
            <person name="Yamane H."/>
            <person name="Yoshiki S."/>
            <person name="Yoshihara R."/>
            <person name="Yukawa K."/>
            <person name="Zhong H."/>
            <person name="Yano M."/>
            <person name="Yuan Q."/>
            <person name="Ouyang S."/>
            <person name="Liu J."/>
            <person name="Jones K.M."/>
            <person name="Gansberger K."/>
            <person name="Moffat K."/>
            <person name="Hill J."/>
            <person name="Bera J."/>
            <person name="Fadrosh D."/>
            <person name="Jin S."/>
            <person name="Johri S."/>
            <person name="Kim M."/>
            <person name="Overton L."/>
            <person name="Reardon M."/>
            <person name="Tsitrin T."/>
            <person name="Vuong H."/>
            <person name="Weaver B."/>
            <person name="Ciecko A."/>
            <person name="Tallon L."/>
            <person name="Jackson J."/>
            <person name="Pai G."/>
            <person name="Aken S.V."/>
            <person name="Utterback T."/>
            <person name="Reidmuller S."/>
            <person name="Feldblyum T."/>
            <person name="Hsiao J."/>
            <person name="Zismann V."/>
            <person name="Iobst S."/>
            <person name="de Vazeille A.R."/>
            <person name="Buell C.R."/>
            <person name="Ying K."/>
            <person name="Li Y."/>
            <person name="Lu T."/>
            <person name="Huang Y."/>
            <person name="Zhao Q."/>
            <person name="Feng Q."/>
            <person name="Zhang L."/>
            <person name="Zhu J."/>
            <person name="Weng Q."/>
            <person name="Mu J."/>
            <person name="Lu Y."/>
            <person name="Fan D."/>
            <person name="Liu Y."/>
            <person name="Guan J."/>
            <person name="Zhang Y."/>
            <person name="Yu S."/>
            <person name="Liu X."/>
            <person name="Zhang Y."/>
            <person name="Hong G."/>
            <person name="Han B."/>
            <person name="Choisne N."/>
            <person name="Demange N."/>
            <person name="Orjeda G."/>
            <person name="Samain S."/>
            <person name="Cattolico L."/>
            <person name="Pelletier E."/>
            <person name="Couloux A."/>
            <person name="Segurens B."/>
            <person name="Wincker P."/>
            <person name="D'Hont A."/>
            <person name="Scarpelli C."/>
            <person name="Weissenbach J."/>
            <person name="Salanoubat M."/>
            <person name="Quetier F."/>
            <person name="Yu Y."/>
            <person name="Kim H.R."/>
            <person name="Rambo T."/>
            <person name="Currie J."/>
            <person name="Collura K."/>
            <person name="Luo M."/>
            <person name="Yang T."/>
            <person name="Ammiraju J.S.S."/>
            <person name="Engler F."/>
            <person name="Soderlund C."/>
            <person name="Wing R.A."/>
            <person name="Palmer L.E."/>
            <person name="de la Bastide M."/>
            <person name="Spiegel L."/>
            <person name="Nascimento L."/>
            <person name="Zutavern T."/>
            <person name="O'Shaughnessy A."/>
            <person name="Dike S."/>
            <person name="Dedhia N."/>
            <person name="Preston R."/>
            <person name="Balija V."/>
            <person name="McCombie W.R."/>
            <person name="Chow T."/>
            <person name="Chen H."/>
            <person name="Chung M."/>
            <person name="Chen C."/>
            <person name="Shaw J."/>
            <person name="Wu H."/>
            <person name="Hsiao K."/>
            <person name="Chao Y."/>
            <person name="Chu M."/>
            <person name="Cheng C."/>
            <person name="Hour A."/>
            <person name="Lee P."/>
            <person name="Lin S."/>
            <person name="Lin Y."/>
            <person name="Liou J."/>
            <person name="Liu S."/>
            <person name="Hsing Y."/>
            <person name="Raghuvanshi S."/>
            <person name="Mohanty A."/>
            <person name="Bharti A.K."/>
            <person name="Gaur A."/>
            <person name="Gupta V."/>
            <person name="Kumar D."/>
            <person name="Ravi V."/>
            <person name="Vij S."/>
            <person name="Kapur A."/>
            <person name="Khurana P."/>
            <person name="Khurana P."/>
            <person name="Khurana J.P."/>
            <person name="Tyagi A.K."/>
            <person name="Gaikwad K."/>
            <person name="Singh A."/>
            <person name="Dalal V."/>
            <person name="Srivastava S."/>
            <person name="Dixit A."/>
            <person name="Pal A.K."/>
            <person name="Ghazi I.A."/>
            <person name="Yadav M."/>
            <person name="Pandit A."/>
            <person name="Bhargava A."/>
            <person name="Sureshbabu K."/>
            <person name="Batra K."/>
            <person name="Sharma T.R."/>
            <person name="Mohapatra T."/>
            <person name="Singh N.K."/>
            <person name="Messing J."/>
            <person name="Nelson A.B."/>
            <person name="Fuks G."/>
            <person name="Kavchok S."/>
            <person name="Keizer G."/>
            <person name="Linton E."/>
            <person name="Llaca V."/>
            <person name="Song R."/>
            <person name="Tanyolac B."/>
            <person name="Young S."/>
            <person name="Ho-Il K."/>
            <person name="Hahn J.H."/>
            <person name="Sangsakoo G."/>
            <person name="Vanavichit A."/>
            <person name="de Mattos Luiz.A.T."/>
            <person name="Zimmer P.D."/>
            <person name="Malone G."/>
            <person name="Dellagostin O."/>
            <person name="de Oliveira A.C."/>
            <person name="Bevan M."/>
            <person name="Bancroft I."/>
            <person name="Minx P."/>
            <person name="Cordum H."/>
            <person name="Wilson R."/>
            <person name="Cheng Z."/>
            <person name="Jin W."/>
            <person name="Jiang J."/>
            <person name="Leong S.A."/>
            <person name="Iwama H."/>
            <person name="Gojobori T."/>
            <person name="Itoh T."/>
            <person name="Niimura Y."/>
            <person name="Fujii Y."/>
            <person name="Habara T."/>
            <person name="Sakai H."/>
            <person name="Sato Y."/>
            <person name="Wilson G."/>
            <person name="Kumar K."/>
            <person name="McCouch S."/>
            <person name="Juretic N."/>
            <person name="Hoen D."/>
            <person name="Wright S."/>
            <person name="Bruskiewich R."/>
            <person name="Bureau T."/>
            <person name="Miyao A."/>
            <person name="Hirochika H."/>
            <person name="Nishikawa T."/>
            <person name="Kadowaki K."/>
            <person name="Sugiura M."/>
            <person name="Burr B."/>
            <person name="Sasaki T."/>
        </authorList>
    </citation>
    <scope>NUCLEOTIDE SEQUENCE [LARGE SCALE GENOMIC DNA]</scope>
    <source>
        <strain evidence="2">cv. Nipponbare</strain>
    </source>
</reference>
<proteinExistence type="predicted"/>
<dbReference type="Proteomes" id="UP000000763">
    <property type="component" value="Chromosome 6"/>
</dbReference>
<dbReference type="EMBL" id="AP003617">
    <property type="protein sequence ID" value="BAD32866.1"/>
    <property type="molecule type" value="Genomic_DNA"/>
</dbReference>
<evidence type="ECO:0000313" key="1">
    <source>
        <dbReference type="EMBL" id="BAD32866.1"/>
    </source>
</evidence>
<accession>Q69XD5</accession>
<dbReference type="AlphaFoldDB" id="Q69XD5"/>
<protein>
    <submittedName>
        <fullName evidence="1">Uncharacterized protein</fullName>
    </submittedName>
</protein>